<gene>
    <name evidence="8" type="ORF">C1SCF055_LOCUS16826</name>
</gene>
<comment type="cofactor">
    <cofactor evidence="4">
        <name>Zn(2+)</name>
        <dbReference type="ChEBI" id="CHEBI:29105"/>
    </cofactor>
</comment>
<organism evidence="8">
    <name type="scientific">Cladocopium goreaui</name>
    <dbReference type="NCBI Taxonomy" id="2562237"/>
    <lineage>
        <taxon>Eukaryota</taxon>
        <taxon>Sar</taxon>
        <taxon>Alveolata</taxon>
        <taxon>Dinophyceae</taxon>
        <taxon>Suessiales</taxon>
        <taxon>Symbiodiniaceae</taxon>
        <taxon>Cladocopium</taxon>
    </lineage>
</organism>
<proteinExistence type="inferred from homology"/>
<evidence type="ECO:0000259" key="7">
    <source>
        <dbReference type="Pfam" id="PF08240"/>
    </source>
</evidence>
<dbReference type="InterPro" id="IPR036291">
    <property type="entry name" value="NAD(P)-bd_dom_sf"/>
</dbReference>
<dbReference type="Proteomes" id="UP001152797">
    <property type="component" value="Unassembled WGS sequence"/>
</dbReference>
<reference evidence="8" key="1">
    <citation type="submission" date="2022-10" db="EMBL/GenBank/DDBJ databases">
        <authorList>
            <person name="Chen Y."/>
            <person name="Dougan E. K."/>
            <person name="Chan C."/>
            <person name="Rhodes N."/>
            <person name="Thang M."/>
        </authorList>
    </citation>
    <scope>NUCLEOTIDE SEQUENCE</scope>
</reference>
<evidence type="ECO:0000259" key="6">
    <source>
        <dbReference type="Pfam" id="PF00107"/>
    </source>
</evidence>
<evidence type="ECO:0000313" key="9">
    <source>
        <dbReference type="EMBL" id="CAL4777092.1"/>
    </source>
</evidence>
<evidence type="ECO:0000256" key="4">
    <source>
        <dbReference type="RuleBase" id="RU361277"/>
    </source>
</evidence>
<dbReference type="SUPFAM" id="SSF51735">
    <property type="entry name" value="NAD(P)-binding Rossmann-fold domains"/>
    <property type="match status" value="1"/>
</dbReference>
<comment type="caution">
    <text evidence="8">The sequence shown here is derived from an EMBL/GenBank/DDBJ whole genome shotgun (WGS) entry which is preliminary data.</text>
</comment>
<dbReference type="GO" id="GO:0016491">
    <property type="term" value="F:oxidoreductase activity"/>
    <property type="evidence" value="ECO:0007669"/>
    <property type="project" value="UniProtKB-KW"/>
</dbReference>
<keyword evidence="1 4" id="KW-0479">Metal-binding</keyword>
<dbReference type="InterPro" id="IPR002328">
    <property type="entry name" value="ADH_Zn_CS"/>
</dbReference>
<dbReference type="InterPro" id="IPR013154">
    <property type="entry name" value="ADH-like_N"/>
</dbReference>
<accession>A0A9P1FWY9</accession>
<dbReference type="EMBL" id="CAMXCT020001403">
    <property type="protein sequence ID" value="CAL1143155.1"/>
    <property type="molecule type" value="Genomic_DNA"/>
</dbReference>
<keyword evidence="3" id="KW-0560">Oxidoreductase</keyword>
<dbReference type="EMBL" id="CAMXCT010001403">
    <property type="protein sequence ID" value="CAI3989780.1"/>
    <property type="molecule type" value="Genomic_DNA"/>
</dbReference>
<dbReference type="InterPro" id="IPR050129">
    <property type="entry name" value="Zn_alcohol_dh"/>
</dbReference>
<dbReference type="PANTHER" id="PTHR43401:SF2">
    <property type="entry name" value="L-THREONINE 3-DEHYDROGENASE"/>
    <property type="match status" value="1"/>
</dbReference>
<evidence type="ECO:0000256" key="5">
    <source>
        <dbReference type="SAM" id="Phobius"/>
    </source>
</evidence>
<dbReference type="SUPFAM" id="SSF50129">
    <property type="entry name" value="GroES-like"/>
    <property type="match status" value="1"/>
</dbReference>
<evidence type="ECO:0000256" key="2">
    <source>
        <dbReference type="ARBA" id="ARBA00022833"/>
    </source>
</evidence>
<feature type="domain" description="Alcohol dehydrogenase-like N-terminal" evidence="7">
    <location>
        <begin position="29"/>
        <end position="154"/>
    </location>
</feature>
<sequence>MVLETDVVTTTGPKLVELRRQPVKTLGFGEALVAVKAVGVCATDVELFDGTMGYYHSGLSTVPLVPGHEWAGEILKLGPAAPSHLHVGQRVIGEHCTGCYPQTSAETQTTRCKICCQPGGLLRCPQRKETGFFGREGAFQTVMRFPAWQLHVLPPGTPWELAVLAEPLATACKAVRLANLNKNPEPKNGIQPWVVVVGDGAVGLLLLQVLRVRERVPRVCLVGAQPTRLKQAEALGAELAGRDGFRYGGWKCFLRQFMMPCPAWNVRESPSDLHAALADAPPSLVLEAAGTPEAVKLAVSLVAPGGTVILLGLSGNKLAELCTDDVVLRQLTLRGSLSSEPEDWQAVQEILAAGKLSSVVTHAFEGLEKYQEAIENVRQPPDGMIKVIVTPKEIRHRKRQREETCEMFRIFITALLLFVAQSDSSQEFLPAAPKVESDATGKPEVGSEGGVTVAETKEIEFDAASNPYIATSTTAECLALIFMIVACVICYLECCKLLGHGMKMVSVRTQSLCKIVFRL</sequence>
<dbReference type="EMBL" id="CAMXCT030001403">
    <property type="protein sequence ID" value="CAL4777092.1"/>
    <property type="molecule type" value="Genomic_DNA"/>
</dbReference>
<evidence type="ECO:0000256" key="3">
    <source>
        <dbReference type="ARBA" id="ARBA00023002"/>
    </source>
</evidence>
<dbReference type="InterPro" id="IPR013149">
    <property type="entry name" value="ADH-like_C"/>
</dbReference>
<dbReference type="Pfam" id="PF00107">
    <property type="entry name" value="ADH_zinc_N"/>
    <property type="match status" value="1"/>
</dbReference>
<reference evidence="9 10" key="2">
    <citation type="submission" date="2024-05" db="EMBL/GenBank/DDBJ databases">
        <authorList>
            <person name="Chen Y."/>
            <person name="Shah S."/>
            <person name="Dougan E. K."/>
            <person name="Thang M."/>
            <person name="Chan C."/>
        </authorList>
    </citation>
    <scope>NUCLEOTIDE SEQUENCE [LARGE SCALE GENOMIC DNA]</scope>
</reference>
<comment type="similarity">
    <text evidence="4">Belongs to the zinc-containing alcohol dehydrogenase family.</text>
</comment>
<dbReference type="AlphaFoldDB" id="A0A9P1FWY9"/>
<dbReference type="Gene3D" id="3.90.180.10">
    <property type="entry name" value="Medium-chain alcohol dehydrogenases, catalytic domain"/>
    <property type="match status" value="1"/>
</dbReference>
<dbReference type="OrthoDB" id="2148442at2759"/>
<protein>
    <submittedName>
        <fullName evidence="9">2-deoxy-scyllo-inosamine dehydrogenase (DOIA dehydrogenase)</fullName>
    </submittedName>
</protein>
<keyword evidence="5" id="KW-0472">Membrane</keyword>
<dbReference type="PANTHER" id="PTHR43401">
    <property type="entry name" value="L-THREONINE 3-DEHYDROGENASE"/>
    <property type="match status" value="1"/>
</dbReference>
<feature type="transmembrane region" description="Helical" evidence="5">
    <location>
        <begin position="478"/>
        <end position="499"/>
    </location>
</feature>
<dbReference type="InterPro" id="IPR011032">
    <property type="entry name" value="GroES-like_sf"/>
</dbReference>
<evidence type="ECO:0000313" key="8">
    <source>
        <dbReference type="EMBL" id="CAI3989780.1"/>
    </source>
</evidence>
<evidence type="ECO:0000256" key="1">
    <source>
        <dbReference type="ARBA" id="ARBA00022723"/>
    </source>
</evidence>
<dbReference type="GO" id="GO:0008270">
    <property type="term" value="F:zinc ion binding"/>
    <property type="evidence" value="ECO:0007669"/>
    <property type="project" value="InterPro"/>
</dbReference>
<keyword evidence="2 4" id="KW-0862">Zinc</keyword>
<name>A0A9P1FWY9_9DINO</name>
<keyword evidence="10" id="KW-1185">Reference proteome</keyword>
<dbReference type="PROSITE" id="PS00059">
    <property type="entry name" value="ADH_ZINC"/>
    <property type="match status" value="1"/>
</dbReference>
<dbReference type="Gene3D" id="3.40.50.720">
    <property type="entry name" value="NAD(P)-binding Rossmann-like Domain"/>
    <property type="match status" value="1"/>
</dbReference>
<keyword evidence="5" id="KW-1133">Transmembrane helix</keyword>
<keyword evidence="5" id="KW-0812">Transmembrane</keyword>
<dbReference type="Pfam" id="PF08240">
    <property type="entry name" value="ADH_N"/>
    <property type="match status" value="1"/>
</dbReference>
<evidence type="ECO:0000313" key="10">
    <source>
        <dbReference type="Proteomes" id="UP001152797"/>
    </source>
</evidence>
<feature type="domain" description="Alcohol dehydrogenase-like C-terminal" evidence="6">
    <location>
        <begin position="274"/>
        <end position="351"/>
    </location>
</feature>